<dbReference type="InterPro" id="IPR056203">
    <property type="entry name" value="Cds6_C"/>
</dbReference>
<feature type="active site" description="Nucleophile" evidence="7">
    <location>
        <position position="279"/>
    </location>
</feature>
<keyword evidence="5 7" id="KW-0573">Peptidoglycan synthesis</keyword>
<dbReference type="PANTHER" id="PTHR36699">
    <property type="entry name" value="LD-TRANSPEPTIDASE"/>
    <property type="match status" value="1"/>
</dbReference>
<organism evidence="10 11">
    <name type="scientific">Undibacterium seohonense</name>
    <dbReference type="NCBI Taxonomy" id="1344950"/>
    <lineage>
        <taxon>Bacteria</taxon>
        <taxon>Pseudomonadati</taxon>
        <taxon>Pseudomonadota</taxon>
        <taxon>Betaproteobacteria</taxon>
        <taxon>Burkholderiales</taxon>
        <taxon>Oxalobacteraceae</taxon>
        <taxon>Undibacterium</taxon>
    </lineage>
</organism>
<accession>A0ABR6X7T2</accession>
<proteinExistence type="inferred from homology"/>
<dbReference type="InterPro" id="IPR032710">
    <property type="entry name" value="NTF2-like_dom_sf"/>
</dbReference>
<sequence>MAYQAGAFGQLMYLLSRSNAPALRPAGALFSSISFAAFLFVGQGNLASANNNPPQKIQVQTDKSGPNPDLLLIEAYKYLANNELGKAQTKVDELLLAYPNFHLAHLIRGDLIAMRTRPVTRFGAATNAPTDKLKDLNEEAVARLRAITEKPNKDLVPSVLLQMSDEQRYSLVMDAKRARIYLYENKGGIPTLLSDYYVSQGKLGMDKFKEGDQRTPLGVYYITNRLPGAKLPDFYGPGALPLNYPNEWDKLKGRGGSGIWLHGVPSTNYSRAPLASDGCIVLSNPDFLKISSTVDIAKTPVIISDKLEFISRANWMSERQSARKLIETWQQNLASSNPNQTLSLYSQKFKSAANDTAPAWLAKQTQSIGKLGGIFTLRDVSQFKYPGRDEIIVSNFALDIQTNRGLSTIKRRQYWGKEAGQWRILYEEANQVAGTRIEPEPMRDIVKNTPKESTKTEALVKESSKSESKVSTATSTSRSTSSNTVAQAEIAQAIKRWINVWSAKNTKAYLSHYAKDFQTPNGESRKSWMEERRSRIEGKGKIAINIDSPSITVDGNTATVKFRQNYQSGALVASSRKTLIMVKQDGKWLIKQERTGS</sequence>
<evidence type="ECO:0000256" key="5">
    <source>
        <dbReference type="ARBA" id="ARBA00022984"/>
    </source>
</evidence>
<keyword evidence="3" id="KW-0808">Transferase</keyword>
<dbReference type="EMBL" id="JACOFW010000019">
    <property type="protein sequence ID" value="MBC3808703.1"/>
    <property type="molecule type" value="Genomic_DNA"/>
</dbReference>
<dbReference type="Proteomes" id="UP000648257">
    <property type="component" value="Unassembled WGS sequence"/>
</dbReference>
<evidence type="ECO:0000256" key="1">
    <source>
        <dbReference type="ARBA" id="ARBA00004752"/>
    </source>
</evidence>
<evidence type="ECO:0000313" key="11">
    <source>
        <dbReference type="Proteomes" id="UP000648257"/>
    </source>
</evidence>
<evidence type="ECO:0000256" key="3">
    <source>
        <dbReference type="ARBA" id="ARBA00022679"/>
    </source>
</evidence>
<dbReference type="Gene3D" id="3.10.450.50">
    <property type="match status" value="1"/>
</dbReference>
<feature type="domain" description="L,D-TPase catalytic" evidence="9">
    <location>
        <begin position="169"/>
        <end position="304"/>
    </location>
</feature>
<protein>
    <submittedName>
        <fullName evidence="10">L,D-transpeptidase family protein</fullName>
    </submittedName>
</protein>
<dbReference type="SUPFAM" id="SSF54427">
    <property type="entry name" value="NTF2-like"/>
    <property type="match status" value="1"/>
</dbReference>
<comment type="similarity">
    <text evidence="2">Belongs to the YkuD family.</text>
</comment>
<dbReference type="Pfam" id="PF03734">
    <property type="entry name" value="YkuD"/>
    <property type="match status" value="1"/>
</dbReference>
<dbReference type="Gene3D" id="2.40.440.10">
    <property type="entry name" value="L,D-transpeptidase catalytic domain-like"/>
    <property type="match status" value="1"/>
</dbReference>
<keyword evidence="11" id="KW-1185">Reference proteome</keyword>
<dbReference type="CDD" id="cd16913">
    <property type="entry name" value="YkuD_like"/>
    <property type="match status" value="1"/>
</dbReference>
<feature type="region of interest" description="Disordered" evidence="8">
    <location>
        <begin position="448"/>
        <end position="485"/>
    </location>
</feature>
<evidence type="ECO:0000256" key="8">
    <source>
        <dbReference type="SAM" id="MobiDB-lite"/>
    </source>
</evidence>
<dbReference type="RefSeq" id="WP_186923776.1">
    <property type="nucleotide sequence ID" value="NZ_JACOFW010000019.1"/>
</dbReference>
<name>A0ABR6X7T2_9BURK</name>
<dbReference type="SUPFAM" id="SSF141523">
    <property type="entry name" value="L,D-transpeptidase catalytic domain-like"/>
    <property type="match status" value="1"/>
</dbReference>
<reference evidence="10 11" key="1">
    <citation type="submission" date="2020-08" db="EMBL/GenBank/DDBJ databases">
        <title>Novel species isolated from subtropical streams in China.</title>
        <authorList>
            <person name="Lu H."/>
        </authorList>
    </citation>
    <scope>NUCLEOTIDE SEQUENCE [LARGE SCALE GENOMIC DNA]</scope>
    <source>
        <strain evidence="10 11">KACC 16656</strain>
    </source>
</reference>
<dbReference type="InterPro" id="IPR038063">
    <property type="entry name" value="Transpep_catalytic_dom"/>
</dbReference>
<evidence type="ECO:0000259" key="9">
    <source>
        <dbReference type="PROSITE" id="PS52029"/>
    </source>
</evidence>
<evidence type="ECO:0000256" key="7">
    <source>
        <dbReference type="PROSITE-ProRule" id="PRU01373"/>
    </source>
</evidence>
<feature type="compositionally biased region" description="Low complexity" evidence="8">
    <location>
        <begin position="469"/>
        <end position="484"/>
    </location>
</feature>
<dbReference type="PANTHER" id="PTHR36699:SF1">
    <property type="entry name" value="L,D-TRANSPEPTIDASE YAFK-RELATED"/>
    <property type="match status" value="1"/>
</dbReference>
<feature type="compositionally biased region" description="Basic and acidic residues" evidence="8">
    <location>
        <begin position="448"/>
        <end position="468"/>
    </location>
</feature>
<dbReference type="InterPro" id="IPR005490">
    <property type="entry name" value="LD_TPept_cat_dom"/>
</dbReference>
<evidence type="ECO:0000256" key="4">
    <source>
        <dbReference type="ARBA" id="ARBA00022960"/>
    </source>
</evidence>
<gene>
    <name evidence="10" type="ORF">H8K52_15255</name>
</gene>
<dbReference type="PROSITE" id="PS52029">
    <property type="entry name" value="LD_TPASE"/>
    <property type="match status" value="1"/>
</dbReference>
<keyword evidence="4 7" id="KW-0133">Cell shape</keyword>
<keyword evidence="6 7" id="KW-0961">Cell wall biogenesis/degradation</keyword>
<comment type="pathway">
    <text evidence="1 7">Cell wall biogenesis; peptidoglycan biosynthesis.</text>
</comment>
<feature type="active site" description="Proton donor/acceptor" evidence="7">
    <location>
        <position position="262"/>
    </location>
</feature>
<evidence type="ECO:0000256" key="6">
    <source>
        <dbReference type="ARBA" id="ARBA00023316"/>
    </source>
</evidence>
<evidence type="ECO:0000313" key="10">
    <source>
        <dbReference type="EMBL" id="MBC3808703.1"/>
    </source>
</evidence>
<evidence type="ECO:0000256" key="2">
    <source>
        <dbReference type="ARBA" id="ARBA00005992"/>
    </source>
</evidence>
<comment type="caution">
    <text evidence="10">The sequence shown here is derived from an EMBL/GenBank/DDBJ whole genome shotgun (WGS) entry which is preliminary data.</text>
</comment>
<dbReference type="Pfam" id="PF24125">
    <property type="entry name" value="Cds6_C"/>
    <property type="match status" value="2"/>
</dbReference>